<comment type="caution">
    <text evidence="17">The sequence shown here is derived from an EMBL/GenBank/DDBJ whole genome shotgun (WGS) entry which is preliminary data.</text>
</comment>
<dbReference type="PRINTS" id="PR00756">
    <property type="entry name" value="ALADIPTASE"/>
</dbReference>
<feature type="chain" id="PRO_5017217849" description="Aminopeptidase N" evidence="15">
    <location>
        <begin position="23"/>
        <end position="639"/>
    </location>
</feature>
<evidence type="ECO:0000313" key="18">
    <source>
        <dbReference type="Proteomes" id="UP000254101"/>
    </source>
</evidence>
<feature type="binding site" evidence="13">
    <location>
        <begin position="590"/>
        <end position="592"/>
    </location>
    <ligand>
        <name>a peptide</name>
        <dbReference type="ChEBI" id="CHEBI:60466"/>
    </ligand>
</feature>
<dbReference type="AlphaFoldDB" id="A0A395LH61"/>
<evidence type="ECO:0000256" key="11">
    <source>
        <dbReference type="ARBA" id="ARBA00023049"/>
    </source>
</evidence>
<comment type="similarity">
    <text evidence="3">Belongs to the peptidase M1 family.</text>
</comment>
<dbReference type="OrthoDB" id="100605at2"/>
<dbReference type="GO" id="GO:0005737">
    <property type="term" value="C:cytoplasm"/>
    <property type="evidence" value="ECO:0007669"/>
    <property type="project" value="UniProtKB-SubCell"/>
</dbReference>
<keyword evidence="6" id="KW-0963">Cytoplasm</keyword>
<dbReference type="InterPro" id="IPR015211">
    <property type="entry name" value="Peptidase_M1_C"/>
</dbReference>
<dbReference type="EC" id="3.4.11.2" evidence="4"/>
<dbReference type="GO" id="GO:0016285">
    <property type="term" value="F:alanyl aminopeptidase activity"/>
    <property type="evidence" value="ECO:0007669"/>
    <property type="project" value="UniProtKB-EC"/>
</dbReference>
<dbReference type="GO" id="GO:0008237">
    <property type="term" value="F:metallopeptidase activity"/>
    <property type="evidence" value="ECO:0007669"/>
    <property type="project" value="UniProtKB-KW"/>
</dbReference>
<dbReference type="RefSeq" id="WP_115490408.1">
    <property type="nucleotide sequence ID" value="NZ_JACHWW010000001.1"/>
</dbReference>
<evidence type="ECO:0000256" key="12">
    <source>
        <dbReference type="PIRSR" id="PIRSR634015-1"/>
    </source>
</evidence>
<dbReference type="Pfam" id="PF01433">
    <property type="entry name" value="Peptidase_M1"/>
    <property type="match status" value="1"/>
</dbReference>
<dbReference type="Pfam" id="PF17900">
    <property type="entry name" value="Peptidase_M1_N"/>
    <property type="match status" value="1"/>
</dbReference>
<dbReference type="Pfam" id="PF09127">
    <property type="entry name" value="Leuk-A4-hydro_C"/>
    <property type="match status" value="1"/>
</dbReference>
<dbReference type="GO" id="GO:0006508">
    <property type="term" value="P:proteolysis"/>
    <property type="evidence" value="ECO:0007669"/>
    <property type="project" value="UniProtKB-KW"/>
</dbReference>
<dbReference type="Gene3D" id="1.25.40.320">
    <property type="entry name" value="Peptidase M1, leukotriene A4 hydrolase/aminopeptidase C-terminal domain"/>
    <property type="match status" value="1"/>
</dbReference>
<name>A0A395LH61_9SPHN</name>
<evidence type="ECO:0000256" key="8">
    <source>
        <dbReference type="ARBA" id="ARBA00022723"/>
    </source>
</evidence>
<feature type="binding site" evidence="13">
    <location>
        <begin position="305"/>
        <end position="310"/>
    </location>
    <ligand>
        <name>a peptide</name>
        <dbReference type="ChEBI" id="CHEBI:60466"/>
    </ligand>
</feature>
<keyword evidence="15" id="KW-0732">Signal</keyword>
<evidence type="ECO:0000256" key="3">
    <source>
        <dbReference type="ARBA" id="ARBA00010136"/>
    </source>
</evidence>
<dbReference type="InterPro" id="IPR049980">
    <property type="entry name" value="LTA4H_cat"/>
</dbReference>
<dbReference type="PANTHER" id="PTHR45726">
    <property type="entry name" value="LEUKOTRIENE A-4 HYDROLASE"/>
    <property type="match status" value="1"/>
</dbReference>
<keyword evidence="10 14" id="KW-0862">Zinc</keyword>
<feature type="binding site" evidence="14">
    <location>
        <position position="338"/>
    </location>
    <ligand>
        <name>Zn(2+)</name>
        <dbReference type="ChEBI" id="CHEBI:29105"/>
        <note>catalytic</note>
    </ligand>
</feature>
<evidence type="ECO:0000256" key="10">
    <source>
        <dbReference type="ARBA" id="ARBA00022833"/>
    </source>
</evidence>
<keyword evidence="9" id="KW-0378">Hydrolase</keyword>
<evidence type="ECO:0000256" key="5">
    <source>
        <dbReference type="ARBA" id="ARBA00015611"/>
    </source>
</evidence>
<feature type="binding site" evidence="13">
    <location>
        <begin position="169"/>
        <end position="171"/>
    </location>
    <ligand>
        <name>a peptide</name>
        <dbReference type="ChEBI" id="CHEBI:60466"/>
    </ligand>
</feature>
<dbReference type="SUPFAM" id="SSF55486">
    <property type="entry name" value="Metalloproteases ('zincins'), catalytic domain"/>
    <property type="match status" value="1"/>
</dbReference>
<evidence type="ECO:0000256" key="14">
    <source>
        <dbReference type="PIRSR" id="PIRSR634015-3"/>
    </source>
</evidence>
<evidence type="ECO:0000256" key="6">
    <source>
        <dbReference type="ARBA" id="ARBA00022490"/>
    </source>
</evidence>
<evidence type="ECO:0000256" key="13">
    <source>
        <dbReference type="PIRSR" id="PIRSR634015-2"/>
    </source>
</evidence>
<feature type="binding site" evidence="14">
    <location>
        <position position="334"/>
    </location>
    <ligand>
        <name>Zn(2+)</name>
        <dbReference type="ChEBI" id="CHEBI:29105"/>
        <note>catalytic</note>
    </ligand>
</feature>
<protein>
    <recommendedName>
        <fullName evidence="5">Aminopeptidase N</fullName>
        <ecNumber evidence="4">3.4.11.2</ecNumber>
    </recommendedName>
</protein>
<comment type="cofactor">
    <cofactor evidence="14">
        <name>Zn(2+)</name>
        <dbReference type="ChEBI" id="CHEBI:29105"/>
    </cofactor>
    <text evidence="14">Binds 1 zinc ion per subunit.</text>
</comment>
<proteinExistence type="inferred from homology"/>
<dbReference type="GO" id="GO:0008270">
    <property type="term" value="F:zinc ion binding"/>
    <property type="evidence" value="ECO:0007669"/>
    <property type="project" value="InterPro"/>
</dbReference>
<keyword evidence="18" id="KW-1185">Reference proteome</keyword>
<evidence type="ECO:0000256" key="9">
    <source>
        <dbReference type="ARBA" id="ARBA00022801"/>
    </source>
</evidence>
<organism evidence="17 18">
    <name type="scientific">Alteriqipengyuania lutimaris</name>
    <dbReference type="NCBI Taxonomy" id="1538146"/>
    <lineage>
        <taxon>Bacteria</taxon>
        <taxon>Pseudomonadati</taxon>
        <taxon>Pseudomonadota</taxon>
        <taxon>Alphaproteobacteria</taxon>
        <taxon>Sphingomonadales</taxon>
        <taxon>Erythrobacteraceae</taxon>
        <taxon>Alteriqipengyuania</taxon>
    </lineage>
</organism>
<evidence type="ECO:0000256" key="15">
    <source>
        <dbReference type="SAM" id="SignalP"/>
    </source>
</evidence>
<dbReference type="InterPro" id="IPR045357">
    <property type="entry name" value="Aminopeptidase_N-like_N"/>
</dbReference>
<dbReference type="InterPro" id="IPR034015">
    <property type="entry name" value="M1_LTA4H"/>
</dbReference>
<keyword evidence="8 14" id="KW-0479">Metal-binding</keyword>
<reference evidence="17 18" key="1">
    <citation type="submission" date="2018-07" db="EMBL/GenBank/DDBJ databases">
        <title>Erythrobacter nanhaiensis sp. nov., a novel member of the genus Erythrobacter isolated from the South China Sea.</title>
        <authorList>
            <person name="Chen X."/>
            <person name="Liu J."/>
        </authorList>
    </citation>
    <scope>NUCLEOTIDE SEQUENCE [LARGE SCALE GENOMIC DNA]</scope>
    <source>
        <strain evidence="17 18">S-5</strain>
    </source>
</reference>
<keyword evidence="11" id="KW-0482">Metalloprotease</keyword>
<dbReference type="InterPro" id="IPR027268">
    <property type="entry name" value="Peptidase_M4/M1_CTD_sf"/>
</dbReference>
<feature type="active site" description="Proton donor" evidence="12">
    <location>
        <position position="419"/>
    </location>
</feature>
<keyword evidence="7" id="KW-0645">Protease</keyword>
<dbReference type="InterPro" id="IPR038502">
    <property type="entry name" value="M1_LTA-4_hydro/amino_C_sf"/>
</dbReference>
<evidence type="ECO:0000313" key="17">
    <source>
        <dbReference type="EMBL" id="RDS76173.1"/>
    </source>
</evidence>
<dbReference type="FunFam" id="3.30.2010.30:FF:000001">
    <property type="entry name" value="Leukotriene A(4) hydrolase"/>
    <property type="match status" value="1"/>
</dbReference>
<sequence length="639" mass="69659">MYRAATLAALAVLASACTTVGADDLAVTASDAMVSPILTTPDAVDNLTYAQPQVARVTHVDLDLDLDFASQRVGGTATLDILAQPGAERIVLDTNGLAIRSITDGAGRSLEYDIGEMVEEGGKGAPLTIMLDGAEEIVIAYQSPEDAAALQWLSPEQTAGGEYPYLFSQGQAILNRTWIPTQDSPGIRQTWEARITAPKPLDVVMSGVRQGEPEDLGPDENGRGRRAFRFVMDKPVPPYLIAIAAGDIDFRATGPRSGVWAEPSVLDRAYNEVADTEELIAAAEELYGDYRWGRYDMIVLPPAFPYGGMENPVMTFLTPTFIAGDRSNNGLVAHELAHSWSGNLVTNAVWGDGWLNEGVTSYFENRIVEEVYGKQRAEQEAALSFANIKETLAEVGEDAPGTALHNDGEGELIGSAIAYDKGHFFMRTVERIVGRERFDAWLQQWFDNHAFEPATSRLLLEDMQQNLVRSPAEADRLMLREWIFEPGLPGNVARPDPQAFATVDAAVQAYAANGTIPSGWNGWTAAEQMRFLDNIPKKRTAAQLAALNEALGLSATGNNEVLFLWLELALANRYDPAVPQAETFLAEIGRAKFVRPLFAVLLEQGDWGQPIAKRIYAETRDGYHAVTRGGVDRLLAESD</sequence>
<evidence type="ECO:0000256" key="1">
    <source>
        <dbReference type="ARBA" id="ARBA00000098"/>
    </source>
</evidence>
<feature type="signal peptide" evidence="15">
    <location>
        <begin position="1"/>
        <end position="22"/>
    </location>
</feature>
<accession>A0A395LH61</accession>
<comment type="subcellular location">
    <subcellularLocation>
        <location evidence="2">Cytoplasm</location>
    </subcellularLocation>
</comment>
<dbReference type="PANTHER" id="PTHR45726:SF3">
    <property type="entry name" value="LEUKOTRIENE A-4 HYDROLASE"/>
    <property type="match status" value="1"/>
</dbReference>
<dbReference type="EMBL" id="QRBB01000001">
    <property type="protein sequence ID" value="RDS76173.1"/>
    <property type="molecule type" value="Genomic_DNA"/>
</dbReference>
<evidence type="ECO:0000256" key="7">
    <source>
        <dbReference type="ARBA" id="ARBA00022670"/>
    </source>
</evidence>
<dbReference type="Proteomes" id="UP000254101">
    <property type="component" value="Unassembled WGS sequence"/>
</dbReference>
<dbReference type="Gene3D" id="2.60.40.1730">
    <property type="entry name" value="tricorn interacting facor f3 domain"/>
    <property type="match status" value="1"/>
</dbReference>
<dbReference type="SUPFAM" id="SSF63737">
    <property type="entry name" value="Leukotriene A4 hydrolase N-terminal domain"/>
    <property type="match status" value="1"/>
</dbReference>
<evidence type="ECO:0000256" key="4">
    <source>
        <dbReference type="ARBA" id="ARBA00012564"/>
    </source>
</evidence>
<dbReference type="InterPro" id="IPR016024">
    <property type="entry name" value="ARM-type_fold"/>
</dbReference>
<dbReference type="PROSITE" id="PS51257">
    <property type="entry name" value="PROKAR_LIPOPROTEIN"/>
    <property type="match status" value="1"/>
</dbReference>
<feature type="active site" description="Proton acceptor" evidence="12">
    <location>
        <position position="335"/>
    </location>
</feature>
<dbReference type="Gene3D" id="1.10.390.10">
    <property type="entry name" value="Neutral Protease Domain 2"/>
    <property type="match status" value="1"/>
</dbReference>
<dbReference type="CDD" id="cd09599">
    <property type="entry name" value="M1_LTA4H"/>
    <property type="match status" value="1"/>
</dbReference>
<dbReference type="InterPro" id="IPR001930">
    <property type="entry name" value="Peptidase_M1"/>
</dbReference>
<dbReference type="Gene3D" id="3.30.2010.30">
    <property type="match status" value="1"/>
</dbReference>
<evidence type="ECO:0000259" key="16">
    <source>
        <dbReference type="SMART" id="SM01263"/>
    </source>
</evidence>
<feature type="binding site" evidence="14">
    <location>
        <position position="357"/>
    </location>
    <ligand>
        <name>Zn(2+)</name>
        <dbReference type="ChEBI" id="CHEBI:29105"/>
        <note>catalytic</note>
    </ligand>
</feature>
<comment type="catalytic activity">
    <reaction evidence="1">
        <text>Release of an N-terminal amino acid, Xaa-|-Yaa- from a peptide, amide or arylamide. Xaa is preferably Ala, but may be most amino acids including Pro (slow action). When a terminal hydrophobic residue is followed by a prolyl residue, the two may be released as an intact Xaa-Pro dipeptide.</text>
        <dbReference type="EC" id="3.4.11.2"/>
    </reaction>
</comment>
<evidence type="ECO:0000256" key="2">
    <source>
        <dbReference type="ARBA" id="ARBA00004496"/>
    </source>
</evidence>
<dbReference type="InterPro" id="IPR042097">
    <property type="entry name" value="Aminopeptidase_N-like_N_sf"/>
</dbReference>
<feature type="domain" description="Peptidase M1 leukotriene A4 hydrolase/aminopeptidase C-terminal" evidence="16">
    <location>
        <begin position="497"/>
        <end position="635"/>
    </location>
</feature>
<dbReference type="SMART" id="SM01263">
    <property type="entry name" value="Leuk-A4-hydro_C"/>
    <property type="match status" value="1"/>
</dbReference>
<dbReference type="InterPro" id="IPR014782">
    <property type="entry name" value="Peptidase_M1_dom"/>
</dbReference>
<dbReference type="SUPFAM" id="SSF48371">
    <property type="entry name" value="ARM repeat"/>
    <property type="match status" value="1"/>
</dbReference>
<gene>
    <name evidence="17" type="ORF">DL238_00100</name>
</gene>